<feature type="binding site" evidence="9">
    <location>
        <position position="34"/>
    </location>
    <ligand>
        <name>Mn(2+)</name>
        <dbReference type="ChEBI" id="CHEBI:29035"/>
        <label>1</label>
    </ligand>
</feature>
<dbReference type="PANTHER" id="PTHR30447">
    <property type="entry name" value="FRUCTOSE-1,6-BISPHOSPHATASE CLASS 2"/>
    <property type="match status" value="1"/>
</dbReference>
<dbReference type="Pfam" id="PF03320">
    <property type="entry name" value="FBPase_glpX"/>
    <property type="match status" value="1"/>
</dbReference>
<evidence type="ECO:0000256" key="2">
    <source>
        <dbReference type="ARBA" id="ARBA00008989"/>
    </source>
</evidence>
<evidence type="ECO:0000256" key="9">
    <source>
        <dbReference type="PIRSR" id="PIRSR004532-1"/>
    </source>
</evidence>
<evidence type="ECO:0000256" key="5">
    <source>
        <dbReference type="ARBA" id="ARBA00023211"/>
    </source>
</evidence>
<comment type="cofactor">
    <cofactor evidence="9">
        <name>Mn(2+)</name>
        <dbReference type="ChEBI" id="CHEBI:29035"/>
    </cofactor>
</comment>
<dbReference type="InterPro" id="IPR004464">
    <property type="entry name" value="FBPase_class-2/SBPase"/>
</dbReference>
<organism evidence="10 11">
    <name type="scientific">Halobacteroides halobius (strain ATCC 35273 / DSM 5150 / MD-1)</name>
    <dbReference type="NCBI Taxonomy" id="748449"/>
    <lineage>
        <taxon>Bacteria</taxon>
        <taxon>Bacillati</taxon>
        <taxon>Bacillota</taxon>
        <taxon>Clostridia</taxon>
        <taxon>Halanaerobiales</taxon>
        <taxon>Halobacteroidaceae</taxon>
        <taxon>Halobacteroides</taxon>
    </lineage>
</organism>
<dbReference type="Gene3D" id="3.30.540.10">
    <property type="entry name" value="Fructose-1,6-Bisphosphatase, subunit A, domain 1"/>
    <property type="match status" value="1"/>
</dbReference>
<evidence type="ECO:0000313" key="10">
    <source>
        <dbReference type="EMBL" id="AGB41785.1"/>
    </source>
</evidence>
<evidence type="ECO:0000313" key="11">
    <source>
        <dbReference type="Proteomes" id="UP000010880"/>
    </source>
</evidence>
<comment type="similarity">
    <text evidence="2 8">Belongs to the FBPase class 2 family.</text>
</comment>
<keyword evidence="4" id="KW-0378">Hydrolase</keyword>
<dbReference type="EMBL" id="CP003359">
    <property type="protein sequence ID" value="AGB41785.1"/>
    <property type="molecule type" value="Genomic_DNA"/>
</dbReference>
<dbReference type="PIRSF" id="PIRSF004532">
    <property type="entry name" value="GlpX"/>
    <property type="match status" value="1"/>
</dbReference>
<evidence type="ECO:0000256" key="3">
    <source>
        <dbReference type="ARBA" id="ARBA00022723"/>
    </source>
</evidence>
<evidence type="ECO:0000256" key="4">
    <source>
        <dbReference type="ARBA" id="ARBA00022801"/>
    </source>
</evidence>
<dbReference type="SUPFAM" id="SSF56655">
    <property type="entry name" value="Carbohydrate phosphatase"/>
    <property type="match status" value="1"/>
</dbReference>
<evidence type="ECO:0000256" key="1">
    <source>
        <dbReference type="ARBA" id="ARBA00001273"/>
    </source>
</evidence>
<dbReference type="eggNOG" id="COG1494">
    <property type="taxonomic scope" value="Bacteria"/>
</dbReference>
<evidence type="ECO:0000256" key="8">
    <source>
        <dbReference type="PIRNR" id="PIRNR004532"/>
    </source>
</evidence>
<dbReference type="HOGENOM" id="CLU_054938_0_0_9"/>
<dbReference type="Proteomes" id="UP000010880">
    <property type="component" value="Chromosome"/>
</dbReference>
<protein>
    <recommendedName>
        <fullName evidence="8">Fructose-1,6-bisphosphatase</fullName>
    </recommendedName>
</protein>
<dbReference type="GO" id="GO:0006071">
    <property type="term" value="P:glycerol metabolic process"/>
    <property type="evidence" value="ECO:0007669"/>
    <property type="project" value="InterPro"/>
</dbReference>
<dbReference type="KEGG" id="hhl:Halha_1874"/>
<keyword evidence="5 9" id="KW-0464">Manganese</keyword>
<sequence length="321" mass="33500">MDMDRLALDFVRVTEQAALSTVELIGKGDKIAADQAAVNAMRKTFATINISGEVVIGEGAKDEAPMLYTGEKVGSGGSNKLDIAVDPIEGTSLVAGGLSNALAVVAAAREGNLLKAPDMYMKKIAVGPEAKGVIDLEATPTDNLKAIAKAKGVKVSRLTVAILDRERHRNLITEVRNVGARVKLINAVDVGGGIATALDDMTTDVLMGVGGAPEGVLTAAALKCLGGDMQAQLCPVNQAEVKEALQMGIDDIDQIFKLNDLVQGEDIIFSMTGITNGEILVGVQEGQTHSLVMNSQTDQAGAIRELRTNHNQASITAQLCG</sequence>
<dbReference type="NCBIfam" id="TIGR00330">
    <property type="entry name" value="glpX"/>
    <property type="match status" value="1"/>
</dbReference>
<dbReference type="FunFam" id="3.40.190.90:FF:000001">
    <property type="entry name" value="Fructose-1,6-bisphosphatase"/>
    <property type="match status" value="1"/>
</dbReference>
<dbReference type="GO" id="GO:0042132">
    <property type="term" value="F:fructose 1,6-bisphosphate 1-phosphatase activity"/>
    <property type="evidence" value="ECO:0007669"/>
    <property type="project" value="UniProtKB-EC"/>
</dbReference>
<feature type="binding site" evidence="9">
    <location>
        <position position="214"/>
    </location>
    <ligand>
        <name>Mn(2+)</name>
        <dbReference type="ChEBI" id="CHEBI:29035"/>
        <label>2</label>
    </ligand>
</feature>
<dbReference type="GO" id="GO:0030388">
    <property type="term" value="P:fructose 1,6-bisphosphate metabolic process"/>
    <property type="evidence" value="ECO:0007669"/>
    <property type="project" value="TreeGrafter"/>
</dbReference>
<accession>L0KB86</accession>
<dbReference type="PATRIC" id="fig|748449.3.peg.1804"/>
<dbReference type="Gene3D" id="3.40.190.90">
    <property type="match status" value="1"/>
</dbReference>
<dbReference type="PANTHER" id="PTHR30447:SF0">
    <property type="entry name" value="FRUCTOSE-1,6-BISPHOSPHATASE 1 CLASS 2-RELATED"/>
    <property type="match status" value="1"/>
</dbReference>
<feature type="binding site" evidence="9">
    <location>
        <position position="86"/>
    </location>
    <ligand>
        <name>Mn(2+)</name>
        <dbReference type="ChEBI" id="CHEBI:29035"/>
        <label>2</label>
    </ligand>
</feature>
<feature type="binding site" evidence="9">
    <location>
        <position position="58"/>
    </location>
    <ligand>
        <name>Mn(2+)</name>
        <dbReference type="ChEBI" id="CHEBI:29035"/>
        <label>1</label>
    </ligand>
</feature>
<comment type="catalytic activity">
    <reaction evidence="1">
        <text>beta-D-fructose 1,6-bisphosphate + H2O = beta-D-fructose 6-phosphate + phosphate</text>
        <dbReference type="Rhea" id="RHEA:11064"/>
        <dbReference type="ChEBI" id="CHEBI:15377"/>
        <dbReference type="ChEBI" id="CHEBI:32966"/>
        <dbReference type="ChEBI" id="CHEBI:43474"/>
        <dbReference type="ChEBI" id="CHEBI:57634"/>
        <dbReference type="EC" id="3.1.3.11"/>
    </reaction>
</comment>
<evidence type="ECO:0000256" key="6">
    <source>
        <dbReference type="ARBA" id="ARBA00023277"/>
    </source>
</evidence>
<feature type="binding site" evidence="9">
    <location>
        <position position="89"/>
    </location>
    <ligand>
        <name>Mn(2+)</name>
        <dbReference type="ChEBI" id="CHEBI:29035"/>
        <label>2</label>
    </ligand>
</feature>
<reference evidence="11" key="1">
    <citation type="submission" date="2012-02" db="EMBL/GenBank/DDBJ databases">
        <title>The complete genome of Halobacteroides halobius DSM 5150.</title>
        <authorList>
            <person name="Lucas S."/>
            <person name="Copeland A."/>
            <person name="Lapidus A."/>
            <person name="Glavina del Rio T."/>
            <person name="Dalin E."/>
            <person name="Tice H."/>
            <person name="Bruce D."/>
            <person name="Goodwin L."/>
            <person name="Pitluck S."/>
            <person name="Peters L."/>
            <person name="Mikhailova N."/>
            <person name="Gu W."/>
            <person name="Kyrpides N."/>
            <person name="Mavromatis K."/>
            <person name="Ivanova N."/>
            <person name="Brettin T."/>
            <person name="Detter J.C."/>
            <person name="Han C."/>
            <person name="Larimer F."/>
            <person name="Land M."/>
            <person name="Hauser L."/>
            <person name="Markowitz V."/>
            <person name="Cheng J.-F."/>
            <person name="Hugenholtz P."/>
            <person name="Woyke T."/>
            <person name="Wu D."/>
            <person name="Tindall B."/>
            <person name="Pomrenke H."/>
            <person name="Brambilla E."/>
            <person name="Klenk H.-P."/>
            <person name="Eisen J.A."/>
        </authorList>
    </citation>
    <scope>NUCLEOTIDE SEQUENCE [LARGE SCALE GENOMIC DNA]</scope>
    <source>
        <strain evidence="11">ATCC 35273 / DSM 5150 / MD-1</strain>
    </source>
</reference>
<evidence type="ECO:0000256" key="7">
    <source>
        <dbReference type="ARBA" id="ARBA00024331"/>
    </source>
</evidence>
<dbReference type="STRING" id="748449.Halha_1874"/>
<dbReference type="GO" id="GO:0006094">
    <property type="term" value="P:gluconeogenesis"/>
    <property type="evidence" value="ECO:0007669"/>
    <property type="project" value="InterPro"/>
</dbReference>
<name>L0KB86_HALHC</name>
<dbReference type="CDD" id="cd01516">
    <property type="entry name" value="FBPase_glpX"/>
    <property type="match status" value="1"/>
</dbReference>
<keyword evidence="3 9" id="KW-0479">Metal-binding</keyword>
<gene>
    <name evidence="10" type="ordered locus">Halha_1874</name>
</gene>
<keyword evidence="6 8" id="KW-0119">Carbohydrate metabolism</keyword>
<comment type="pathway">
    <text evidence="7">Carbohydrate biosynthesis.</text>
</comment>
<dbReference type="GO" id="GO:0005829">
    <property type="term" value="C:cytosol"/>
    <property type="evidence" value="ECO:0007669"/>
    <property type="project" value="TreeGrafter"/>
</dbReference>
<proteinExistence type="inferred from homology"/>
<dbReference type="GO" id="GO:0046872">
    <property type="term" value="F:metal ion binding"/>
    <property type="evidence" value="ECO:0007669"/>
    <property type="project" value="UniProtKB-KW"/>
</dbReference>
<dbReference type="AlphaFoldDB" id="L0KB86"/>
<keyword evidence="11" id="KW-1185">Reference proteome</keyword>